<comment type="subcellular location">
    <subcellularLocation>
        <location evidence="1">Membrane</location>
        <topology evidence="1">Multi-pass membrane protein</topology>
    </subcellularLocation>
</comment>
<evidence type="ECO:0000256" key="9">
    <source>
        <dbReference type="ARBA" id="ARBA00022989"/>
    </source>
</evidence>
<reference evidence="14" key="1">
    <citation type="journal article" date="2014" name="Proc. R. Soc. B">
        <title>Independently recruited oxidases from the glucose-methanol-choline oxidoreductase family enabled chemical defences in leaf beetle larvae (subtribe Chrysomelina) to evolve.</title>
        <authorList>
            <person name="Rahfeld P."/>
            <person name="Kirsch R."/>
            <person name="Kugel S."/>
            <person name="Wielsch N."/>
            <person name="Stock M."/>
            <person name="Groth M."/>
            <person name="Boland W."/>
            <person name="Burse A."/>
        </authorList>
    </citation>
    <scope>NUCLEOTIDE SEQUENCE</scope>
</reference>
<keyword evidence="6" id="KW-0677">Repeat</keyword>
<feature type="transmembrane region" description="Helical" evidence="11">
    <location>
        <begin position="290"/>
        <end position="315"/>
    </location>
</feature>
<evidence type="ECO:0000256" key="8">
    <source>
        <dbReference type="ARBA" id="ARBA00022840"/>
    </source>
</evidence>
<keyword evidence="5 11" id="KW-0812">Transmembrane</keyword>
<dbReference type="AlphaFoldDB" id="A0A0U9HUH2"/>
<evidence type="ECO:0000259" key="13">
    <source>
        <dbReference type="PROSITE" id="PS50929"/>
    </source>
</evidence>
<name>A0A0U9HUH2_CHRPP</name>
<dbReference type="InterPro" id="IPR017871">
    <property type="entry name" value="ABC_transporter-like_CS"/>
</dbReference>
<dbReference type="PANTHER" id="PTHR43394">
    <property type="entry name" value="ATP-DEPENDENT PERMEASE MDL1, MITOCHONDRIAL"/>
    <property type="match status" value="1"/>
</dbReference>
<dbReference type="GO" id="GO:0015421">
    <property type="term" value="F:ABC-type oligopeptide transporter activity"/>
    <property type="evidence" value="ECO:0007669"/>
    <property type="project" value="TreeGrafter"/>
</dbReference>
<dbReference type="GO" id="GO:0005524">
    <property type="term" value="F:ATP binding"/>
    <property type="evidence" value="ECO:0007669"/>
    <property type="project" value="UniProtKB-KW"/>
</dbReference>
<feature type="transmembrane region" description="Helical" evidence="11">
    <location>
        <begin position="841"/>
        <end position="858"/>
    </location>
</feature>
<keyword evidence="9 11" id="KW-1133">Transmembrane helix</keyword>
<evidence type="ECO:0000256" key="4">
    <source>
        <dbReference type="ARBA" id="ARBA00022448"/>
    </source>
</evidence>
<keyword evidence="7" id="KW-0547">Nucleotide-binding</keyword>
<feature type="domain" description="ABC transporter" evidence="12">
    <location>
        <begin position="395"/>
        <end position="631"/>
    </location>
</feature>
<feature type="transmembrane region" description="Helical" evidence="11">
    <location>
        <begin position="110"/>
        <end position="135"/>
    </location>
</feature>
<dbReference type="PANTHER" id="PTHR43394:SF27">
    <property type="entry name" value="ATP-DEPENDENT TRANSLOCASE ABCB1-LIKE"/>
    <property type="match status" value="1"/>
</dbReference>
<comment type="similarity">
    <text evidence="2">Belongs to the ABC transporter superfamily. ABCB family. Multidrug resistance exporter (TC 3.A.1.201) subfamily.</text>
</comment>
<feature type="transmembrane region" description="Helical" evidence="11">
    <location>
        <begin position="50"/>
        <end position="68"/>
    </location>
</feature>
<evidence type="ECO:0000259" key="12">
    <source>
        <dbReference type="PROSITE" id="PS50893"/>
    </source>
</evidence>
<evidence type="ECO:0000256" key="10">
    <source>
        <dbReference type="ARBA" id="ARBA00023136"/>
    </source>
</evidence>
<feature type="domain" description="ABC transmembrane type-1" evidence="13">
    <location>
        <begin position="697"/>
        <end position="985"/>
    </location>
</feature>
<sequence>MGKREKYSLDKKNKSPLDVEFTKNEEKEGDQTKQVSFFQMFRYATGLDKVLLSIGIISAFGTGVLQPMNTILFGTLTGDIIKYAASKFNDSMSEDDRIKAENDFFDGVQYFALMNSIIAVGMVIISYISTVTFNYSATRQVFRLRSIYLSKILNQDITWYDMHQTGDFSSRMTEDLFKFEDGIGEKVPMFLNLQIVFFVSLIIALVKGWELALICLTSLPASLIALGIVGLLTTKLSKKELDAYGTAGAIAEEVLSSIRTVIAFGGQHKEIERYGNNLIFARKNNIKRSLLSAIGFGILWFLIYSSYALAFWYGVKLVLEQRDWDNPVYTAGNMVTVFFSVMNGSMNFGISSPYIEAFGISKAAASKIFSVIDNTPTINLSKGKGQQLDALKGNIKFRNVNFHYPSRPDVTVLQDLSLDIKAGDTVALVGSSGCGKSTVIQLIQRFYDPSAGEVSIDGKNIRDLDLTWMRTNIGVVGQEPVLFGTTIMENIKYGNAEANEDDVIAAAKKANAHTFIKSLPNGYNTLVGERGAQLSGGQKQRIAIARALVRKPTILLLDEATSALDNNSEAKVQAALDSASVDCTTVIVAHRLSTIQGANKIMVFSKGAVVEQGTHDELMALKKEYYNLVTTQVKSKETVTQYTKSDKTQEHEDVIDEVVPVEAAFAAEDDEDDFVSDRNMRLIDVIKMNAPEWPQIVVASIGSTVIGCAMPIFSVLFGSIIGTLADSKTEYVRSETNKYVVYFVIAGAVAMVSVFLQMYMFGIAGEKMTERIRGKMFSAMLNQEIGFFDKKSNGVGALCAKLSSDAASVQGATGQRIGVVLQSMATFCLAVGLAMYYEYRLGLVTVAFMPFLLIAFFFERRNSSGQNDTRDKALQKSTKIAVEGVGNIRTVASLGLEEKFHHLYISELMPHYKNSNRASLHWRGIVFGLSRGLSFFAYSAAMYYGGYLIKNDNLSYEKVFKVSQALIMGTTSIANALAFTPNFTKGLSAAKSVQKFLERVPKIRDDMNSKDVNEVEGDISFSKIKFAYPTRPGTMVLRDLDLKIFKGKTVALVGQSGCGKSTLIQLIERFYDPSEGEVMLDEINVKRMRLSSLRSHLGIVSQEPNLFNKTIRENISYGDNGRVVQMDEVIQAAVNANIHNFISGLPKGYETSLGEKAVQLSGGQKQRIAIARALVRNPKVLLLDEATSALDTESEKIVQEALDQAKMGRTCITIAHRLSTIQDADMICVIDRGIVAEAGTHAELLEKKGLYYKLQRQAT</sequence>
<dbReference type="FunFam" id="3.40.50.300:FF:000302">
    <property type="entry name" value="ATP-binding cassette subfamily B member 5"/>
    <property type="match status" value="1"/>
</dbReference>
<feature type="transmembrane region" description="Helical" evidence="11">
    <location>
        <begin position="211"/>
        <end position="232"/>
    </location>
</feature>
<dbReference type="CDD" id="cd18578">
    <property type="entry name" value="ABC_6TM_Pgp_ABCB1_D2_like"/>
    <property type="match status" value="1"/>
</dbReference>
<accession>A0A0U9HUH2</accession>
<dbReference type="CDD" id="cd18577">
    <property type="entry name" value="ABC_6TM_Pgp_ABCB1_D1_like"/>
    <property type="match status" value="1"/>
</dbReference>
<organism evidence="14">
    <name type="scientific">Chrysomela populi</name>
    <name type="common">Poplar leaf beetle</name>
    <name type="synonym">Melasoma populi</name>
    <dbReference type="NCBI Taxonomy" id="154003"/>
    <lineage>
        <taxon>Eukaryota</taxon>
        <taxon>Metazoa</taxon>
        <taxon>Ecdysozoa</taxon>
        <taxon>Arthropoda</taxon>
        <taxon>Hexapoda</taxon>
        <taxon>Insecta</taxon>
        <taxon>Pterygota</taxon>
        <taxon>Neoptera</taxon>
        <taxon>Endopterygota</taxon>
        <taxon>Coleoptera</taxon>
        <taxon>Polyphaga</taxon>
        <taxon>Cucujiformia</taxon>
        <taxon>Chrysomeloidea</taxon>
        <taxon>Chrysomelidae</taxon>
        <taxon>Chrysomelinae</taxon>
        <taxon>Chrysomelini</taxon>
        <taxon>Chrysomela</taxon>
    </lineage>
</organism>
<evidence type="ECO:0000256" key="6">
    <source>
        <dbReference type="ARBA" id="ARBA00022737"/>
    </source>
</evidence>
<dbReference type="PROSITE" id="PS00211">
    <property type="entry name" value="ABC_TRANSPORTER_1"/>
    <property type="match status" value="2"/>
</dbReference>
<dbReference type="SUPFAM" id="SSF52540">
    <property type="entry name" value="P-loop containing nucleoside triphosphate hydrolases"/>
    <property type="match status" value="2"/>
</dbReference>
<dbReference type="SMR" id="A0A0U9HUH2"/>
<feature type="transmembrane region" description="Helical" evidence="11">
    <location>
        <begin position="187"/>
        <end position="205"/>
    </location>
</feature>
<dbReference type="SUPFAM" id="SSF90123">
    <property type="entry name" value="ABC transporter transmembrane region"/>
    <property type="match status" value="2"/>
</dbReference>
<proteinExistence type="evidence at transcript level"/>
<evidence type="ECO:0000313" key="14">
    <source>
        <dbReference type="EMBL" id="JAC88902.1"/>
    </source>
</evidence>
<dbReference type="InterPro" id="IPR039421">
    <property type="entry name" value="Type_1_exporter"/>
</dbReference>
<evidence type="ECO:0000256" key="3">
    <source>
        <dbReference type="ARBA" id="ARBA00012191"/>
    </source>
</evidence>
<evidence type="ECO:0000256" key="11">
    <source>
        <dbReference type="SAM" id="Phobius"/>
    </source>
</evidence>
<dbReference type="GO" id="GO:0090374">
    <property type="term" value="P:oligopeptide export from mitochondrion"/>
    <property type="evidence" value="ECO:0007669"/>
    <property type="project" value="TreeGrafter"/>
</dbReference>
<evidence type="ECO:0000256" key="2">
    <source>
        <dbReference type="ARBA" id="ARBA00007577"/>
    </source>
</evidence>
<dbReference type="Gene3D" id="3.40.50.300">
    <property type="entry name" value="P-loop containing nucleotide triphosphate hydrolases"/>
    <property type="match status" value="2"/>
</dbReference>
<dbReference type="FunFam" id="1.20.1560.10:FF:000018">
    <property type="entry name" value="ATP-binding cassette subfamily B member 11"/>
    <property type="match status" value="1"/>
</dbReference>
<evidence type="ECO:0000256" key="1">
    <source>
        <dbReference type="ARBA" id="ARBA00004141"/>
    </source>
</evidence>
<evidence type="ECO:0000256" key="7">
    <source>
        <dbReference type="ARBA" id="ARBA00022741"/>
    </source>
</evidence>
<dbReference type="InterPro" id="IPR003593">
    <property type="entry name" value="AAA+_ATPase"/>
</dbReference>
<feature type="transmembrane region" description="Helical" evidence="11">
    <location>
        <begin position="696"/>
        <end position="721"/>
    </location>
</feature>
<feature type="transmembrane region" description="Helical" evidence="11">
    <location>
        <begin position="925"/>
        <end position="945"/>
    </location>
</feature>
<dbReference type="InterPro" id="IPR027417">
    <property type="entry name" value="P-loop_NTPase"/>
</dbReference>
<dbReference type="PROSITE" id="PS50929">
    <property type="entry name" value="ABC_TM1F"/>
    <property type="match status" value="2"/>
</dbReference>
<dbReference type="GO" id="GO:0005743">
    <property type="term" value="C:mitochondrial inner membrane"/>
    <property type="evidence" value="ECO:0007669"/>
    <property type="project" value="TreeGrafter"/>
</dbReference>
<dbReference type="InterPro" id="IPR036640">
    <property type="entry name" value="ABC1_TM_sf"/>
</dbReference>
<protein>
    <recommendedName>
        <fullName evidence="3">ABC-type xenobiotic transporter</fullName>
        <ecNumber evidence="3">7.6.2.2</ecNumber>
    </recommendedName>
</protein>
<feature type="transmembrane region" description="Helical" evidence="11">
    <location>
        <begin position="741"/>
        <end position="765"/>
    </location>
</feature>
<reference evidence="14" key="2">
    <citation type="submission" date="2016-01" db="EMBL/GenBank/DDBJ databases">
        <title>Tissue-specific transcript profiling for ABC transporters in the sequestering larvae of the phytophagous leaf beetle Chrysomela populi.</title>
        <authorList>
            <person name="Strauss A.S."/>
            <person name="Wang D."/>
            <person name="Stock M."/>
            <person name="Gretscher R.R."/>
            <person name="Groth M."/>
            <person name="Boland W."/>
            <person name="Burse A."/>
        </authorList>
    </citation>
    <scope>NUCLEOTIDE SEQUENCE</scope>
</reference>
<dbReference type="InterPro" id="IPR003439">
    <property type="entry name" value="ABC_transporter-like_ATP-bd"/>
</dbReference>
<feature type="domain" description="ABC transmembrane type-1" evidence="13">
    <location>
        <begin position="54"/>
        <end position="358"/>
    </location>
</feature>
<keyword evidence="8" id="KW-0067">ATP-binding</keyword>
<evidence type="ECO:0000256" key="5">
    <source>
        <dbReference type="ARBA" id="ARBA00022692"/>
    </source>
</evidence>
<dbReference type="Gene3D" id="1.20.1560.10">
    <property type="entry name" value="ABC transporter type 1, transmembrane domain"/>
    <property type="match status" value="1"/>
</dbReference>
<dbReference type="CDD" id="cd03249">
    <property type="entry name" value="ABC_MTABC3_MDL1_MDL2"/>
    <property type="match status" value="2"/>
</dbReference>
<dbReference type="SMART" id="SM00382">
    <property type="entry name" value="AAA"/>
    <property type="match status" value="2"/>
</dbReference>
<keyword evidence="4" id="KW-0813">Transport</keyword>
<dbReference type="FunFam" id="3.40.50.300:FF:000205">
    <property type="entry name" value="ABC transporter B family member 4"/>
    <property type="match status" value="1"/>
</dbReference>
<keyword evidence="10 11" id="KW-0472">Membrane</keyword>
<dbReference type="GO" id="GO:0016887">
    <property type="term" value="F:ATP hydrolysis activity"/>
    <property type="evidence" value="ECO:0007669"/>
    <property type="project" value="InterPro"/>
</dbReference>
<dbReference type="Pfam" id="PF00005">
    <property type="entry name" value="ABC_tran"/>
    <property type="match status" value="2"/>
</dbReference>
<dbReference type="FunFam" id="1.20.1560.10:FF:000009">
    <property type="entry name" value="ABC transporter B family member 1"/>
    <property type="match status" value="1"/>
</dbReference>
<dbReference type="PROSITE" id="PS50893">
    <property type="entry name" value="ABC_TRANSPORTER_2"/>
    <property type="match status" value="2"/>
</dbReference>
<feature type="domain" description="ABC transporter" evidence="12">
    <location>
        <begin position="1019"/>
        <end position="1257"/>
    </location>
</feature>
<dbReference type="GO" id="GO:0008559">
    <property type="term" value="F:ABC-type xenobiotic transporter activity"/>
    <property type="evidence" value="ECO:0007669"/>
    <property type="project" value="UniProtKB-EC"/>
</dbReference>
<dbReference type="InterPro" id="IPR011527">
    <property type="entry name" value="ABC1_TM_dom"/>
</dbReference>
<dbReference type="EC" id="7.6.2.2" evidence="3"/>
<dbReference type="EMBL" id="GARF01000047">
    <property type="protein sequence ID" value="JAC88902.1"/>
    <property type="molecule type" value="mRNA"/>
</dbReference>
<dbReference type="Pfam" id="PF00664">
    <property type="entry name" value="ABC_membrane"/>
    <property type="match status" value="2"/>
</dbReference>